<name>A0A645F9P2_9ZZZZ</name>
<comment type="caution">
    <text evidence="2">The sequence shown here is derived from an EMBL/GenBank/DDBJ whole genome shotgun (WGS) entry which is preliminary data.</text>
</comment>
<gene>
    <name evidence="2" type="ORF">SDC9_158406</name>
</gene>
<feature type="domain" description="2-oxoacid dehydrogenase acyltransferase catalytic" evidence="1">
    <location>
        <begin position="2"/>
        <end position="51"/>
    </location>
</feature>
<reference evidence="2" key="1">
    <citation type="submission" date="2019-08" db="EMBL/GenBank/DDBJ databases">
        <authorList>
            <person name="Kucharzyk K."/>
            <person name="Murdoch R.W."/>
            <person name="Higgins S."/>
            <person name="Loffler F."/>
        </authorList>
    </citation>
    <scope>NUCLEOTIDE SEQUENCE</scope>
</reference>
<sequence length="63" mass="7313">MREIPVRKGEEIVFDRSLPMGVVMDERICSGSYFAAVFRRFKQYLTNPELLEHPPTVINTVLD</sequence>
<dbReference type="Gene3D" id="3.30.559.10">
    <property type="entry name" value="Chloramphenicol acetyltransferase-like domain"/>
    <property type="match status" value="1"/>
</dbReference>
<evidence type="ECO:0000313" key="2">
    <source>
        <dbReference type="EMBL" id="MPN11105.1"/>
    </source>
</evidence>
<dbReference type="Pfam" id="PF00198">
    <property type="entry name" value="2-oxoacid_dh"/>
    <property type="match status" value="1"/>
</dbReference>
<dbReference type="EMBL" id="VSSQ01057303">
    <property type="protein sequence ID" value="MPN11105.1"/>
    <property type="molecule type" value="Genomic_DNA"/>
</dbReference>
<dbReference type="SUPFAM" id="SSF52777">
    <property type="entry name" value="CoA-dependent acyltransferases"/>
    <property type="match status" value="1"/>
</dbReference>
<proteinExistence type="predicted"/>
<dbReference type="AlphaFoldDB" id="A0A645F9P2"/>
<dbReference type="GO" id="GO:0016746">
    <property type="term" value="F:acyltransferase activity"/>
    <property type="evidence" value="ECO:0007669"/>
    <property type="project" value="InterPro"/>
</dbReference>
<accession>A0A645F9P2</accession>
<dbReference type="InterPro" id="IPR023213">
    <property type="entry name" value="CAT-like_dom_sf"/>
</dbReference>
<protein>
    <recommendedName>
        <fullName evidence="1">2-oxoacid dehydrogenase acyltransferase catalytic domain-containing protein</fullName>
    </recommendedName>
</protein>
<dbReference type="InterPro" id="IPR001078">
    <property type="entry name" value="2-oxoacid_DH_actylTfrase"/>
</dbReference>
<evidence type="ECO:0000259" key="1">
    <source>
        <dbReference type="Pfam" id="PF00198"/>
    </source>
</evidence>
<organism evidence="2">
    <name type="scientific">bioreactor metagenome</name>
    <dbReference type="NCBI Taxonomy" id="1076179"/>
    <lineage>
        <taxon>unclassified sequences</taxon>
        <taxon>metagenomes</taxon>
        <taxon>ecological metagenomes</taxon>
    </lineage>
</organism>